<feature type="transmembrane region" description="Helical" evidence="2">
    <location>
        <begin position="101"/>
        <end position="122"/>
    </location>
</feature>
<proteinExistence type="predicted"/>
<sequence>MTIEYPSIPQNTNLPPVPVAGQNTNLPPPPSKTIPPPTKVTHKDVSQTIQESKSKSGNTNSTNPCSYNVFVMVMSLFFIIVQIGLIVTYGVFTGINGGNSGFYTLMIFNIVFGAINLLVGLFNLITNVSVIDCMRDCLRPVQYILYVVGLIAFCVLGVIAVLLNAFIFIFSSIQSLLIMAVVVICINFVAFSFMIILSSINVGWVRCKLNRA</sequence>
<feature type="transmembrane region" description="Helical" evidence="2">
    <location>
        <begin position="143"/>
        <end position="170"/>
    </location>
</feature>
<evidence type="ECO:0000313" key="3">
    <source>
        <dbReference type="EMBL" id="KAL0491812.1"/>
    </source>
</evidence>
<evidence type="ECO:0000313" key="4">
    <source>
        <dbReference type="Proteomes" id="UP001431209"/>
    </source>
</evidence>
<reference evidence="3 4" key="1">
    <citation type="submission" date="2024-03" db="EMBL/GenBank/DDBJ databases">
        <title>The Acrasis kona genome and developmental transcriptomes reveal deep origins of eukaryotic multicellular pathways.</title>
        <authorList>
            <person name="Sheikh S."/>
            <person name="Fu C.-J."/>
            <person name="Brown M.W."/>
            <person name="Baldauf S.L."/>
        </authorList>
    </citation>
    <scope>NUCLEOTIDE SEQUENCE [LARGE SCALE GENOMIC DNA]</scope>
    <source>
        <strain evidence="3 4">ATCC MYA-3509</strain>
    </source>
</reference>
<name>A0AAW2ZT44_9EUKA</name>
<keyword evidence="2" id="KW-1133">Transmembrane helix</keyword>
<dbReference type="Proteomes" id="UP001431209">
    <property type="component" value="Unassembled WGS sequence"/>
</dbReference>
<protein>
    <submittedName>
        <fullName evidence="3">Uncharacterized protein</fullName>
    </submittedName>
</protein>
<gene>
    <name evidence="3" type="ORF">AKO1_010212</name>
</gene>
<keyword evidence="2" id="KW-0472">Membrane</keyword>
<dbReference type="AlphaFoldDB" id="A0AAW2ZT44"/>
<feature type="compositionally biased region" description="Pro residues" evidence="1">
    <location>
        <begin position="26"/>
        <end position="38"/>
    </location>
</feature>
<organism evidence="3 4">
    <name type="scientific">Acrasis kona</name>
    <dbReference type="NCBI Taxonomy" id="1008807"/>
    <lineage>
        <taxon>Eukaryota</taxon>
        <taxon>Discoba</taxon>
        <taxon>Heterolobosea</taxon>
        <taxon>Tetramitia</taxon>
        <taxon>Eutetramitia</taxon>
        <taxon>Acrasidae</taxon>
        <taxon>Acrasis</taxon>
    </lineage>
</organism>
<keyword evidence="4" id="KW-1185">Reference proteome</keyword>
<feature type="region of interest" description="Disordered" evidence="1">
    <location>
        <begin position="1"/>
        <end position="60"/>
    </location>
</feature>
<dbReference type="EMBL" id="JAOPGA020001865">
    <property type="protein sequence ID" value="KAL0491812.1"/>
    <property type="molecule type" value="Genomic_DNA"/>
</dbReference>
<feature type="transmembrane region" description="Helical" evidence="2">
    <location>
        <begin position="176"/>
        <end position="204"/>
    </location>
</feature>
<feature type="transmembrane region" description="Helical" evidence="2">
    <location>
        <begin position="69"/>
        <end position="95"/>
    </location>
</feature>
<accession>A0AAW2ZT44</accession>
<keyword evidence="2" id="KW-0812">Transmembrane</keyword>
<evidence type="ECO:0000256" key="2">
    <source>
        <dbReference type="SAM" id="Phobius"/>
    </source>
</evidence>
<comment type="caution">
    <text evidence="3">The sequence shown here is derived from an EMBL/GenBank/DDBJ whole genome shotgun (WGS) entry which is preliminary data.</text>
</comment>
<evidence type="ECO:0000256" key="1">
    <source>
        <dbReference type="SAM" id="MobiDB-lite"/>
    </source>
</evidence>